<dbReference type="InterPro" id="IPR051552">
    <property type="entry name" value="HptR"/>
</dbReference>
<gene>
    <name evidence="11" type="primary">rssB_10</name>
    <name evidence="11" type="ORF">PAECIP111891_01961</name>
</gene>
<dbReference type="InterPro" id="IPR020449">
    <property type="entry name" value="Tscrpt_reg_AraC-type_HTH"/>
</dbReference>
<protein>
    <submittedName>
        <fullName evidence="11">Regulator of RpoS</fullName>
    </submittedName>
</protein>
<dbReference type="Pfam" id="PF12833">
    <property type="entry name" value="HTH_18"/>
    <property type="match status" value="1"/>
</dbReference>
<keyword evidence="2" id="KW-0963">Cytoplasm</keyword>
<dbReference type="RefSeq" id="WP_236286660.1">
    <property type="nucleotide sequence ID" value="NZ_CAKMMW010000004.1"/>
</dbReference>
<dbReference type="InterPro" id="IPR009057">
    <property type="entry name" value="Homeodomain-like_sf"/>
</dbReference>
<organism evidence="11 12">
    <name type="scientific">Paenibacillus allorhizoplanae</name>
    <dbReference type="NCBI Taxonomy" id="2905648"/>
    <lineage>
        <taxon>Bacteria</taxon>
        <taxon>Bacillati</taxon>
        <taxon>Bacillota</taxon>
        <taxon>Bacilli</taxon>
        <taxon>Bacillales</taxon>
        <taxon>Paenibacillaceae</taxon>
        <taxon>Paenibacillus</taxon>
    </lineage>
</organism>
<evidence type="ECO:0000256" key="2">
    <source>
        <dbReference type="ARBA" id="ARBA00022490"/>
    </source>
</evidence>
<keyword evidence="7" id="KW-0804">Transcription</keyword>
<feature type="domain" description="HTH araC/xylS-type" evidence="9">
    <location>
        <begin position="299"/>
        <end position="398"/>
    </location>
</feature>
<evidence type="ECO:0000256" key="7">
    <source>
        <dbReference type="ARBA" id="ARBA00023163"/>
    </source>
</evidence>
<comment type="caution">
    <text evidence="11">The sequence shown here is derived from an EMBL/GenBank/DDBJ whole genome shotgun (WGS) entry which is preliminary data.</text>
</comment>
<evidence type="ECO:0000256" key="1">
    <source>
        <dbReference type="ARBA" id="ARBA00004496"/>
    </source>
</evidence>
<name>A0ABN8GD81_9BACL</name>
<feature type="domain" description="Response regulatory" evidence="10">
    <location>
        <begin position="3"/>
        <end position="120"/>
    </location>
</feature>
<reference evidence="11" key="1">
    <citation type="submission" date="2022-01" db="EMBL/GenBank/DDBJ databases">
        <authorList>
            <person name="Criscuolo A."/>
        </authorList>
    </citation>
    <scope>NUCLEOTIDE SEQUENCE</scope>
    <source>
        <strain evidence="11">CIP111891</strain>
    </source>
</reference>
<dbReference type="InterPro" id="IPR018062">
    <property type="entry name" value="HTH_AraC-typ_CS"/>
</dbReference>
<dbReference type="PROSITE" id="PS01124">
    <property type="entry name" value="HTH_ARAC_FAMILY_2"/>
    <property type="match status" value="1"/>
</dbReference>
<dbReference type="InterPro" id="IPR001789">
    <property type="entry name" value="Sig_transdc_resp-reg_receiver"/>
</dbReference>
<evidence type="ECO:0000256" key="3">
    <source>
        <dbReference type="ARBA" id="ARBA00022553"/>
    </source>
</evidence>
<evidence type="ECO:0000259" key="10">
    <source>
        <dbReference type="PROSITE" id="PS50110"/>
    </source>
</evidence>
<dbReference type="SMART" id="SM00448">
    <property type="entry name" value="REC"/>
    <property type="match status" value="1"/>
</dbReference>
<dbReference type="Gene3D" id="3.40.50.2300">
    <property type="match status" value="1"/>
</dbReference>
<dbReference type="InterPro" id="IPR011006">
    <property type="entry name" value="CheY-like_superfamily"/>
</dbReference>
<dbReference type="InterPro" id="IPR018060">
    <property type="entry name" value="HTH_AraC"/>
</dbReference>
<evidence type="ECO:0000256" key="8">
    <source>
        <dbReference type="PROSITE-ProRule" id="PRU00169"/>
    </source>
</evidence>
<evidence type="ECO:0000256" key="4">
    <source>
        <dbReference type="ARBA" id="ARBA00023012"/>
    </source>
</evidence>
<evidence type="ECO:0000259" key="9">
    <source>
        <dbReference type="PROSITE" id="PS01124"/>
    </source>
</evidence>
<keyword evidence="12" id="KW-1185">Reference proteome</keyword>
<dbReference type="PRINTS" id="PR00032">
    <property type="entry name" value="HTHARAC"/>
</dbReference>
<feature type="modified residue" description="4-aspartylphosphate" evidence="8">
    <location>
        <position position="55"/>
    </location>
</feature>
<keyword evidence="3 8" id="KW-0597">Phosphoprotein</keyword>
<dbReference type="Pfam" id="PF00072">
    <property type="entry name" value="Response_reg"/>
    <property type="match status" value="1"/>
</dbReference>
<dbReference type="PROSITE" id="PS00041">
    <property type="entry name" value="HTH_ARAC_FAMILY_1"/>
    <property type="match status" value="1"/>
</dbReference>
<evidence type="ECO:0000256" key="6">
    <source>
        <dbReference type="ARBA" id="ARBA00023125"/>
    </source>
</evidence>
<evidence type="ECO:0000313" key="12">
    <source>
        <dbReference type="Proteomes" id="UP000838821"/>
    </source>
</evidence>
<comment type="subcellular location">
    <subcellularLocation>
        <location evidence="1">Cytoplasm</location>
    </subcellularLocation>
</comment>
<dbReference type="PANTHER" id="PTHR42713">
    <property type="entry name" value="HISTIDINE KINASE-RELATED"/>
    <property type="match status" value="1"/>
</dbReference>
<keyword evidence="5" id="KW-0805">Transcription regulation</keyword>
<dbReference type="CDD" id="cd17536">
    <property type="entry name" value="REC_YesN-like"/>
    <property type="match status" value="1"/>
</dbReference>
<proteinExistence type="predicted"/>
<dbReference type="Proteomes" id="UP000838821">
    <property type="component" value="Unassembled WGS sequence"/>
</dbReference>
<dbReference type="SUPFAM" id="SSF46689">
    <property type="entry name" value="Homeodomain-like"/>
    <property type="match status" value="1"/>
</dbReference>
<keyword evidence="6" id="KW-0238">DNA-binding</keyword>
<sequence>MLKLMIADDEPRIRNGLRKALPWGDMGIQVVAEAENGSQALEIAATVRPDLMFVDINMPILGGLELIELLQHEVPGCLVIVISGHDEFSYAQQAVRLNVFDYLLKPVQKSELQAVVSKAAEVLNKDRIQQRYTQWMNHKFEDKAVTMREDFLRSWITERLTQDQFEEDHAFYQLHFQGPVSLLLVKSLGKMTINAPAKTWDPQLLEFAIKNILTEMLPGVPISAVLSVEHGFIAAISQVSDLTVLHGKYEEFEHSVQQYLGVSMLLTHVVTEQLEEVPSLYHELKNSLSKENTLTPIVMMTKKYLETYYYREDLSLSEVAEQMNVNATYLSKLLKRDLGKSFIDCLTDIRIKKAIQYLNDPTSKMYEISRRVGYQSQHYFSHTFKKVMGVSPLEYRKRGE</sequence>
<evidence type="ECO:0000313" key="11">
    <source>
        <dbReference type="EMBL" id="CAH1202120.1"/>
    </source>
</evidence>
<accession>A0ABN8GD81</accession>
<dbReference type="SUPFAM" id="SSF52172">
    <property type="entry name" value="CheY-like"/>
    <property type="match status" value="1"/>
</dbReference>
<dbReference type="SMART" id="SM00342">
    <property type="entry name" value="HTH_ARAC"/>
    <property type="match status" value="1"/>
</dbReference>
<evidence type="ECO:0000256" key="5">
    <source>
        <dbReference type="ARBA" id="ARBA00023015"/>
    </source>
</evidence>
<dbReference type="PANTHER" id="PTHR42713:SF3">
    <property type="entry name" value="TRANSCRIPTIONAL REGULATORY PROTEIN HPTR"/>
    <property type="match status" value="1"/>
</dbReference>
<dbReference type="Gene3D" id="1.10.10.60">
    <property type="entry name" value="Homeodomain-like"/>
    <property type="match status" value="2"/>
</dbReference>
<dbReference type="PROSITE" id="PS50110">
    <property type="entry name" value="RESPONSE_REGULATORY"/>
    <property type="match status" value="1"/>
</dbReference>
<keyword evidence="4" id="KW-0902">Two-component regulatory system</keyword>
<dbReference type="EMBL" id="CAKMMW010000004">
    <property type="protein sequence ID" value="CAH1202120.1"/>
    <property type="molecule type" value="Genomic_DNA"/>
</dbReference>